<evidence type="ECO:0000256" key="1">
    <source>
        <dbReference type="ARBA" id="ARBA00023002"/>
    </source>
</evidence>
<dbReference type="KEGG" id="mfk:E2N92_04470"/>
<keyword evidence="4" id="KW-1185">Reference proteome</keyword>
<dbReference type="GO" id="GO:0051536">
    <property type="term" value="F:iron-sulfur cluster binding"/>
    <property type="evidence" value="ECO:0007669"/>
    <property type="project" value="InterPro"/>
</dbReference>
<dbReference type="PANTHER" id="PTHR42845:SF2">
    <property type="entry name" value="F420-NON-REDUCING HYDROGENASE VHU SUBUNIT G"/>
    <property type="match status" value="1"/>
</dbReference>
<dbReference type="AlphaFoldDB" id="A0A8G1EG28"/>
<reference evidence="3" key="2">
    <citation type="submission" date="2019-03" db="EMBL/GenBank/DDBJ databases">
        <authorList>
            <person name="Chen S.-C."/>
            <person name="Wu S.-Y."/>
            <person name="Lai M.-C."/>
        </authorList>
    </citation>
    <scope>NUCLEOTIDE SEQUENCE</scope>
    <source>
        <strain evidence="3">ML15</strain>
    </source>
</reference>
<accession>A0A8G1EG28</accession>
<dbReference type="Proteomes" id="UP000826709">
    <property type="component" value="Chromosome"/>
</dbReference>
<evidence type="ECO:0000259" key="2">
    <source>
        <dbReference type="Pfam" id="PF01058"/>
    </source>
</evidence>
<sequence length="307" mass="33695">MSVKIAIEELAGCSGCTISVLDLHEALLDLVAQAEIVYSPVIMDAKEPPEGIDVAFVTGAVRNEENQERLNLLRKRSKVLVAFGTCACYGGVSGLSMIGKQEDLFNYVYQGVESAAGDNVVPTDVPSFLYRAFAVGDLVKVDYYVTGCPPKEQFLKTILPALVAGDKTELSKKSVCSECDRKMGEIKDWHLKRRYEGVPEPGKCLLGQGYLCLGPVTFGRCGASCPRNNVPCHGCNGPSLDILREPCRDIYNMMVRRIADLTDLPEKEVEKQLYDVAHTMYPFTIGSLVMEDKDISKIRDLVRGGAQ</sequence>
<dbReference type="RefSeq" id="WP_220682493.1">
    <property type="nucleotide sequence ID" value="NZ_CP037968.1"/>
</dbReference>
<dbReference type="PANTHER" id="PTHR42845">
    <property type="entry name" value="COENZYME F420-REDUCING HYDROGENASE, GAMMA SUBUNIT"/>
    <property type="match status" value="1"/>
</dbReference>
<dbReference type="Pfam" id="PF01058">
    <property type="entry name" value="Oxidored_q6"/>
    <property type="match status" value="1"/>
</dbReference>
<dbReference type="InterPro" id="IPR006137">
    <property type="entry name" value="NADH_UbQ_OxRdtase-like_20kDa"/>
</dbReference>
<protein>
    <submittedName>
        <fullName evidence="3">F420-nonreducing hydrogenase</fullName>
    </submittedName>
</protein>
<feature type="domain" description="NADH:ubiquinone oxidoreductase-like 20kDa subunit" evidence="2">
    <location>
        <begin position="13"/>
        <end position="158"/>
    </location>
</feature>
<evidence type="ECO:0000313" key="3">
    <source>
        <dbReference type="EMBL" id="QYZ78734.1"/>
    </source>
</evidence>
<dbReference type="Gene3D" id="3.40.50.700">
    <property type="entry name" value="NADH:ubiquinone oxidoreductase-like, 20kDa subunit"/>
    <property type="match status" value="1"/>
</dbReference>
<dbReference type="SUPFAM" id="SSF56770">
    <property type="entry name" value="HydA/Nqo6-like"/>
    <property type="match status" value="1"/>
</dbReference>
<dbReference type="OrthoDB" id="37913at2157"/>
<dbReference type="InterPro" id="IPR037024">
    <property type="entry name" value="NiFe_Hase_small_N_sf"/>
</dbReference>
<gene>
    <name evidence="3" type="ORF">E2N92_04470</name>
</gene>
<dbReference type="GO" id="GO:0016491">
    <property type="term" value="F:oxidoreductase activity"/>
    <property type="evidence" value="ECO:0007669"/>
    <property type="project" value="UniProtKB-KW"/>
</dbReference>
<name>A0A8G1EG28_9EURY</name>
<dbReference type="EMBL" id="CP037968">
    <property type="protein sequence ID" value="QYZ78734.1"/>
    <property type="molecule type" value="Genomic_DNA"/>
</dbReference>
<organism evidence="3 4">
    <name type="scientific">Methanofollis formosanus</name>
    <dbReference type="NCBI Taxonomy" id="299308"/>
    <lineage>
        <taxon>Archaea</taxon>
        <taxon>Methanobacteriati</taxon>
        <taxon>Methanobacteriota</taxon>
        <taxon>Stenosarchaea group</taxon>
        <taxon>Methanomicrobia</taxon>
        <taxon>Methanomicrobiales</taxon>
        <taxon>Methanomicrobiaceae</taxon>
        <taxon>Methanofollis</taxon>
    </lineage>
</organism>
<evidence type="ECO:0000313" key="4">
    <source>
        <dbReference type="Proteomes" id="UP000826709"/>
    </source>
</evidence>
<dbReference type="InterPro" id="IPR051349">
    <property type="entry name" value="Hydrogenase_assoc-protein"/>
</dbReference>
<keyword evidence="1" id="KW-0560">Oxidoreductase</keyword>
<proteinExistence type="predicted"/>
<reference evidence="3" key="1">
    <citation type="journal article" date="2005" name="Int. J. Syst. Evol. Microbiol.">
        <title>Methanofollis formosanus sp. nov., isolated from a fish pond.</title>
        <authorList>
            <person name="Wu S.Y."/>
            <person name="Chen S.C."/>
            <person name="Lai M.C."/>
        </authorList>
    </citation>
    <scope>NUCLEOTIDE SEQUENCE</scope>
    <source>
        <strain evidence="3">ML15</strain>
    </source>
</reference>